<feature type="region of interest" description="Disordered" evidence="1">
    <location>
        <begin position="35"/>
        <end position="54"/>
    </location>
</feature>
<name>A0A160MXL0_9GAMM</name>
<dbReference type="STRING" id="445710.ATSB10_05570"/>
<dbReference type="KEGG" id="dtx:ATSB10_05570"/>
<organism evidence="2 3">
    <name type="scientific">Dyella thiooxydans</name>
    <dbReference type="NCBI Taxonomy" id="445710"/>
    <lineage>
        <taxon>Bacteria</taxon>
        <taxon>Pseudomonadati</taxon>
        <taxon>Pseudomonadota</taxon>
        <taxon>Gammaproteobacteria</taxon>
        <taxon>Lysobacterales</taxon>
        <taxon>Rhodanobacteraceae</taxon>
        <taxon>Dyella</taxon>
    </lineage>
</organism>
<evidence type="ECO:0000313" key="3">
    <source>
        <dbReference type="Proteomes" id="UP000077255"/>
    </source>
</evidence>
<evidence type="ECO:0000256" key="1">
    <source>
        <dbReference type="SAM" id="MobiDB-lite"/>
    </source>
</evidence>
<sequence>MMASPSRAAPPAIIISGVTGGVRRKKIGQPVCLKRSFAGKMPRRPPDRGRSAAG</sequence>
<feature type="compositionally biased region" description="Basic and acidic residues" evidence="1">
    <location>
        <begin position="44"/>
        <end position="54"/>
    </location>
</feature>
<keyword evidence="3" id="KW-1185">Reference proteome</keyword>
<evidence type="ECO:0000313" key="2">
    <source>
        <dbReference type="EMBL" id="AND68011.1"/>
    </source>
</evidence>
<accession>A0A160MXL0</accession>
<reference evidence="2 3" key="1">
    <citation type="submission" date="2016-02" db="EMBL/GenBank/DDBJ databases">
        <title>Complete genome sequencing and analysis of ATSB10, Dyella thiooxydans isolated from rhizosphere soil of sunflower (Helianthus annuus L.).</title>
        <authorList>
            <person name="Lee Y."/>
            <person name="Hwangbo K."/>
            <person name="Chung H."/>
            <person name="Yoo J."/>
            <person name="Kim K.Y."/>
            <person name="Sa T.M."/>
            <person name="Um Y."/>
            <person name="Madhaiyan M."/>
        </authorList>
    </citation>
    <scope>NUCLEOTIDE SEQUENCE [LARGE SCALE GENOMIC DNA]</scope>
    <source>
        <strain evidence="2 3">ATSB10</strain>
    </source>
</reference>
<gene>
    <name evidence="2" type="ORF">ATSB10_05570</name>
</gene>
<dbReference type="AlphaFoldDB" id="A0A160MXL0"/>
<dbReference type="Proteomes" id="UP000077255">
    <property type="component" value="Chromosome"/>
</dbReference>
<proteinExistence type="predicted"/>
<protein>
    <submittedName>
        <fullName evidence="2">Uncharacterized protein</fullName>
    </submittedName>
</protein>
<dbReference type="EMBL" id="CP014841">
    <property type="protein sequence ID" value="AND68011.1"/>
    <property type="molecule type" value="Genomic_DNA"/>
</dbReference>